<dbReference type="PANTHER" id="PTHR33064">
    <property type="entry name" value="POL PROTEIN"/>
    <property type="match status" value="1"/>
</dbReference>
<proteinExistence type="predicted"/>
<accession>A0AAV1F8V4</accession>
<protein>
    <submittedName>
        <fullName evidence="1">LOW QUALITY PROTEIN: uncharacterized protein LOC113137770, partial</fullName>
    </submittedName>
</protein>
<keyword evidence="2" id="KW-1185">Reference proteome</keyword>
<dbReference type="PANTHER" id="PTHR33064:SF37">
    <property type="entry name" value="RIBONUCLEASE H"/>
    <property type="match status" value="1"/>
</dbReference>
<name>A0AAV1F8V4_XYRNO</name>
<dbReference type="Gene3D" id="3.30.70.270">
    <property type="match status" value="1"/>
</dbReference>
<dbReference type="InterPro" id="IPR043502">
    <property type="entry name" value="DNA/RNA_pol_sf"/>
</dbReference>
<gene>
    <name evidence="1" type="ORF">XNOV1_A015618</name>
</gene>
<reference evidence="1" key="1">
    <citation type="submission" date="2023-08" db="EMBL/GenBank/DDBJ databases">
        <authorList>
            <person name="Alioto T."/>
            <person name="Alioto T."/>
            <person name="Gomez Garrido J."/>
        </authorList>
    </citation>
    <scope>NUCLEOTIDE SEQUENCE</scope>
</reference>
<evidence type="ECO:0000313" key="2">
    <source>
        <dbReference type="Proteomes" id="UP001178508"/>
    </source>
</evidence>
<dbReference type="SUPFAM" id="SSF56672">
    <property type="entry name" value="DNA/RNA polymerases"/>
    <property type="match status" value="1"/>
</dbReference>
<dbReference type="EMBL" id="OY660869">
    <property type="protein sequence ID" value="CAJ1057772.1"/>
    <property type="molecule type" value="Genomic_DNA"/>
</dbReference>
<organism evidence="1 2">
    <name type="scientific">Xyrichtys novacula</name>
    <name type="common">Pearly razorfish</name>
    <name type="synonym">Hemipteronotus novacula</name>
    <dbReference type="NCBI Taxonomy" id="13765"/>
    <lineage>
        <taxon>Eukaryota</taxon>
        <taxon>Metazoa</taxon>
        <taxon>Chordata</taxon>
        <taxon>Craniata</taxon>
        <taxon>Vertebrata</taxon>
        <taxon>Euteleostomi</taxon>
        <taxon>Actinopterygii</taxon>
        <taxon>Neopterygii</taxon>
        <taxon>Teleostei</taxon>
        <taxon>Neoteleostei</taxon>
        <taxon>Acanthomorphata</taxon>
        <taxon>Eupercaria</taxon>
        <taxon>Labriformes</taxon>
        <taxon>Labridae</taxon>
        <taxon>Xyrichtys</taxon>
    </lineage>
</organism>
<dbReference type="Proteomes" id="UP001178508">
    <property type="component" value="Chromosome 6"/>
</dbReference>
<dbReference type="InterPro" id="IPR043128">
    <property type="entry name" value="Rev_trsase/Diguanyl_cyclase"/>
</dbReference>
<sequence>MLSFLGLVGYSRQYLPDFSILTSLLRAMVTSAGMRNLNAKLTWSRNSEEAFIKLKQELPPSASAELALPDYMRPFFLDVSETESVANGILFQKKGGDRTV</sequence>
<dbReference type="InterPro" id="IPR051320">
    <property type="entry name" value="Viral_Replic_Matur_Polypro"/>
</dbReference>
<dbReference type="AlphaFoldDB" id="A0AAV1F8V4"/>
<evidence type="ECO:0000313" key="1">
    <source>
        <dbReference type="EMBL" id="CAJ1057772.1"/>
    </source>
</evidence>